<dbReference type="RefSeq" id="WP_144646662.1">
    <property type="nucleotide sequence ID" value="NZ_JACJHT010000010.1"/>
</dbReference>
<sequence length="72" mass="7658">MFESFLEAELTKRIGTPVEIAMSDGFVEGIITSVTGNLLTILQTVGYGYGSTTTPLTVSIPAINFITFSPVV</sequence>
<proteinExistence type="predicted"/>
<accession>A0A7W3RI72</accession>
<dbReference type="Proteomes" id="UP000543174">
    <property type="component" value="Unassembled WGS sequence"/>
</dbReference>
<evidence type="ECO:0008006" key="3">
    <source>
        <dbReference type="Google" id="ProtNLM"/>
    </source>
</evidence>
<reference evidence="1" key="1">
    <citation type="submission" date="2020-08" db="EMBL/GenBank/DDBJ databases">
        <title>Functional genomics of gut bacteria from endangered species of beetles.</title>
        <authorList>
            <person name="Carlos-Shanley C."/>
        </authorList>
    </citation>
    <scope>NUCLEOTIDE SEQUENCE [LARGE SCALE GENOMIC DNA]</scope>
    <source>
        <strain evidence="1">S00060</strain>
    </source>
</reference>
<name>A0A7W3RI72_PRIAR</name>
<keyword evidence="2" id="KW-1185">Reference proteome</keyword>
<comment type="caution">
    <text evidence="1">The sequence shown here is derived from an EMBL/GenBank/DDBJ whole genome shotgun (WGS) entry which is preliminary data.</text>
</comment>
<evidence type="ECO:0000313" key="1">
    <source>
        <dbReference type="EMBL" id="MBA9042273.1"/>
    </source>
</evidence>
<organism evidence="1 2">
    <name type="scientific">Priestia aryabhattai</name>
    <name type="common">Bacillus aryabhattai</name>
    <dbReference type="NCBI Taxonomy" id="412384"/>
    <lineage>
        <taxon>Bacteria</taxon>
        <taxon>Bacillati</taxon>
        <taxon>Bacillota</taxon>
        <taxon>Bacilli</taxon>
        <taxon>Bacillales</taxon>
        <taxon>Bacillaceae</taxon>
        <taxon>Priestia</taxon>
    </lineage>
</organism>
<dbReference type="EMBL" id="JACJHT010000010">
    <property type="protein sequence ID" value="MBA9042273.1"/>
    <property type="molecule type" value="Genomic_DNA"/>
</dbReference>
<gene>
    <name evidence="1" type="ORF">HNP21_005408</name>
</gene>
<evidence type="ECO:0000313" key="2">
    <source>
        <dbReference type="Proteomes" id="UP000543174"/>
    </source>
</evidence>
<protein>
    <recommendedName>
        <fullName evidence="3">DUF2642 domain-containing protein</fullName>
    </recommendedName>
</protein>
<dbReference type="AlphaFoldDB" id="A0A7W3RI72"/>